<dbReference type="Proteomes" id="UP000325372">
    <property type="component" value="Unassembled WGS sequence"/>
</dbReference>
<evidence type="ECO:0000313" key="1">
    <source>
        <dbReference type="EMBL" id="KAA9131707.1"/>
    </source>
</evidence>
<comment type="caution">
    <text evidence="1">The sequence shown here is derived from an EMBL/GenBank/DDBJ whole genome shotgun (WGS) entry which is preliminary data.</text>
</comment>
<proteinExistence type="predicted"/>
<evidence type="ECO:0000313" key="2">
    <source>
        <dbReference type="Proteomes" id="UP000325372"/>
    </source>
</evidence>
<dbReference type="SUPFAM" id="SSF158446">
    <property type="entry name" value="IVS-encoded protein-like"/>
    <property type="match status" value="1"/>
</dbReference>
<gene>
    <name evidence="1" type="ORF">F3N42_10080</name>
</gene>
<dbReference type="PANTHER" id="PTHR38471">
    <property type="entry name" value="FOUR HELIX BUNDLE PROTEIN"/>
    <property type="match status" value="1"/>
</dbReference>
<dbReference type="RefSeq" id="WP_150864384.1">
    <property type="nucleotide sequence ID" value="NZ_VYXP01000005.1"/>
</dbReference>
<dbReference type="InterPro" id="IPR036583">
    <property type="entry name" value="23S_rRNA_IVS_sf"/>
</dbReference>
<reference evidence="1 2" key="1">
    <citation type="submission" date="2019-09" db="EMBL/GenBank/DDBJ databases">
        <title>Wenzhouxiangella sp. Genome sequencing and assembly.</title>
        <authorList>
            <person name="Zhang R."/>
        </authorList>
    </citation>
    <scope>NUCLEOTIDE SEQUENCE [LARGE SCALE GENOMIC DNA]</scope>
    <source>
        <strain evidence="1 2">W260</strain>
    </source>
</reference>
<name>A0A5N0TCA1_9GAMM</name>
<dbReference type="EMBL" id="VYXP01000005">
    <property type="protein sequence ID" value="KAA9131707.1"/>
    <property type="molecule type" value="Genomic_DNA"/>
</dbReference>
<sequence length="114" mass="12868">MRLDAWKVAVELVVEIYEYTVAFPAVERFGITSQMRRAAISIPSNIAEGAARGSTMEFRRFLRIARGSLAELETQVHLAEALRLQTRQPAIHSRLQDLYGLLSGLINAQERKLN</sequence>
<dbReference type="PANTHER" id="PTHR38471:SF2">
    <property type="entry name" value="FOUR HELIX BUNDLE PROTEIN"/>
    <property type="match status" value="1"/>
</dbReference>
<dbReference type="Pfam" id="PF05635">
    <property type="entry name" value="23S_rRNA_IVP"/>
    <property type="match status" value="1"/>
</dbReference>
<dbReference type="Gene3D" id="1.20.1440.60">
    <property type="entry name" value="23S rRNA-intervening sequence"/>
    <property type="match status" value="1"/>
</dbReference>
<dbReference type="NCBIfam" id="TIGR02436">
    <property type="entry name" value="four helix bundle protein"/>
    <property type="match status" value="1"/>
</dbReference>
<keyword evidence="2" id="KW-1185">Reference proteome</keyword>
<dbReference type="CDD" id="cd16377">
    <property type="entry name" value="23S_rRNA_IVP_like"/>
    <property type="match status" value="1"/>
</dbReference>
<organism evidence="1 2">
    <name type="scientific">Marinihelvus fidelis</name>
    <dbReference type="NCBI Taxonomy" id="2613842"/>
    <lineage>
        <taxon>Bacteria</taxon>
        <taxon>Pseudomonadati</taxon>
        <taxon>Pseudomonadota</taxon>
        <taxon>Gammaproteobacteria</taxon>
        <taxon>Chromatiales</taxon>
        <taxon>Wenzhouxiangellaceae</taxon>
        <taxon>Marinihelvus</taxon>
    </lineage>
</organism>
<dbReference type="InterPro" id="IPR012657">
    <property type="entry name" value="23S_rRNA-intervening_sequence"/>
</dbReference>
<dbReference type="AlphaFoldDB" id="A0A5N0TCA1"/>
<accession>A0A5N0TCA1</accession>
<protein>
    <submittedName>
        <fullName evidence="1">Four helix bundle protein</fullName>
    </submittedName>
</protein>